<organism evidence="3 4">
    <name type="scientific">Candidatus Uhrbacteria bacterium GW2011_GWF2_39_13</name>
    <dbReference type="NCBI Taxonomy" id="1618995"/>
    <lineage>
        <taxon>Bacteria</taxon>
        <taxon>Candidatus Uhriibacteriota</taxon>
    </lineage>
</organism>
<feature type="domain" description="Resolvase HTH" evidence="2">
    <location>
        <begin position="58"/>
        <end position="92"/>
    </location>
</feature>
<dbReference type="GO" id="GO:0000150">
    <property type="term" value="F:DNA strand exchange activity"/>
    <property type="evidence" value="ECO:0007669"/>
    <property type="project" value="InterPro"/>
</dbReference>
<evidence type="ECO:0000259" key="2">
    <source>
        <dbReference type="Pfam" id="PF02796"/>
    </source>
</evidence>
<proteinExistence type="predicted"/>
<accession>A0A0G0MJD3</accession>
<evidence type="ECO:0000313" key="3">
    <source>
        <dbReference type="EMBL" id="KKR03238.1"/>
    </source>
</evidence>
<dbReference type="InterPro" id="IPR006120">
    <property type="entry name" value="Resolvase_HTH_dom"/>
</dbReference>
<dbReference type="AlphaFoldDB" id="A0A0G0MJD3"/>
<name>A0A0G0MJD3_9BACT</name>
<protein>
    <recommendedName>
        <fullName evidence="2">Resolvase HTH domain-containing protein</fullName>
    </recommendedName>
</protein>
<dbReference type="InterPro" id="IPR009057">
    <property type="entry name" value="Homeodomain-like_sf"/>
</dbReference>
<reference evidence="3 4" key="1">
    <citation type="journal article" date="2015" name="Nature">
        <title>rRNA introns, odd ribosomes, and small enigmatic genomes across a large radiation of phyla.</title>
        <authorList>
            <person name="Brown C.T."/>
            <person name="Hug L.A."/>
            <person name="Thomas B.C."/>
            <person name="Sharon I."/>
            <person name="Castelle C.J."/>
            <person name="Singh A."/>
            <person name="Wilkins M.J."/>
            <person name="Williams K.H."/>
            <person name="Banfield J.F."/>
        </authorList>
    </citation>
    <scope>NUCLEOTIDE SEQUENCE [LARGE SCALE GENOMIC DNA]</scope>
</reference>
<dbReference type="Gene3D" id="1.10.10.60">
    <property type="entry name" value="Homeodomain-like"/>
    <property type="match status" value="1"/>
</dbReference>
<dbReference type="GO" id="GO:0003677">
    <property type="term" value="F:DNA binding"/>
    <property type="evidence" value="ECO:0007669"/>
    <property type="project" value="InterPro"/>
</dbReference>
<sequence>MNEYSPKSACPNKICINYKSADDSKIAVHDKKTKRFRCRVCGKTWTAHYEEFHYGLRSENIKINRATEMIKAGLSIRQIAKFVKVSPSTILRWKKRLKAIN</sequence>
<dbReference type="Pfam" id="PF02796">
    <property type="entry name" value="HTH_7"/>
    <property type="match status" value="1"/>
</dbReference>
<evidence type="ECO:0000313" key="4">
    <source>
        <dbReference type="Proteomes" id="UP000033935"/>
    </source>
</evidence>
<dbReference type="Proteomes" id="UP000033935">
    <property type="component" value="Unassembled WGS sequence"/>
</dbReference>
<keyword evidence="1" id="KW-0665">Pyrimidine biosynthesis</keyword>
<dbReference type="GO" id="GO:0006221">
    <property type="term" value="P:pyrimidine nucleotide biosynthetic process"/>
    <property type="evidence" value="ECO:0007669"/>
    <property type="project" value="UniProtKB-KW"/>
</dbReference>
<dbReference type="EMBL" id="LBWG01000034">
    <property type="protein sequence ID" value="KKR03238.1"/>
    <property type="molecule type" value="Genomic_DNA"/>
</dbReference>
<gene>
    <name evidence="3" type="ORF">UT30_C0034G0003</name>
</gene>
<dbReference type="SUPFAM" id="SSF46689">
    <property type="entry name" value="Homeodomain-like"/>
    <property type="match status" value="1"/>
</dbReference>
<dbReference type="SUPFAM" id="SSF57825">
    <property type="entry name" value="Aspartate carbamoyltransferase, Regulatory-chain, C-terminal domain"/>
    <property type="match status" value="1"/>
</dbReference>
<comment type="caution">
    <text evidence="3">The sequence shown here is derived from an EMBL/GenBank/DDBJ whole genome shotgun (WGS) entry which is preliminary data.</text>
</comment>
<evidence type="ECO:0000256" key="1">
    <source>
        <dbReference type="ARBA" id="ARBA00022975"/>
    </source>
</evidence>
<dbReference type="InterPro" id="IPR036792">
    <property type="entry name" value="Asp_carbatrfase_reg_C_sf"/>
</dbReference>